<dbReference type="Gene3D" id="6.10.340.10">
    <property type="match status" value="1"/>
</dbReference>
<dbReference type="FunFam" id="3.30.70.270:FF:000001">
    <property type="entry name" value="Diguanylate cyclase domain protein"/>
    <property type="match status" value="1"/>
</dbReference>
<dbReference type="GO" id="GO:0007165">
    <property type="term" value="P:signal transduction"/>
    <property type="evidence" value="ECO:0007669"/>
    <property type="project" value="InterPro"/>
</dbReference>
<dbReference type="InterPro" id="IPR000160">
    <property type="entry name" value="GGDEF_dom"/>
</dbReference>
<dbReference type="Pfam" id="PF00990">
    <property type="entry name" value="GGDEF"/>
    <property type="match status" value="1"/>
</dbReference>
<dbReference type="CDD" id="cd01949">
    <property type="entry name" value="GGDEF"/>
    <property type="match status" value="1"/>
</dbReference>
<dbReference type="InterPro" id="IPR003660">
    <property type="entry name" value="HAMP_dom"/>
</dbReference>
<dbReference type="Gene3D" id="3.30.450.20">
    <property type="entry name" value="PAS domain"/>
    <property type="match status" value="1"/>
</dbReference>
<dbReference type="NCBIfam" id="TIGR00254">
    <property type="entry name" value="GGDEF"/>
    <property type="match status" value="1"/>
</dbReference>
<dbReference type="Gene3D" id="3.30.70.270">
    <property type="match status" value="1"/>
</dbReference>
<feature type="transmembrane region" description="Helical" evidence="2">
    <location>
        <begin position="177"/>
        <end position="194"/>
    </location>
</feature>
<keyword evidence="2" id="KW-0472">Membrane</keyword>
<keyword evidence="2" id="KW-0812">Transmembrane</keyword>
<dbReference type="InterPro" id="IPR052163">
    <property type="entry name" value="DGC-Regulatory_Protein"/>
</dbReference>
<dbReference type="KEGG" id="nik:F5I99_16400"/>
<dbReference type="GO" id="GO:0003824">
    <property type="term" value="F:catalytic activity"/>
    <property type="evidence" value="ECO:0007669"/>
    <property type="project" value="UniProtKB-ARBA"/>
</dbReference>
<dbReference type="Pfam" id="PF00672">
    <property type="entry name" value="HAMP"/>
    <property type="match status" value="1"/>
</dbReference>
<evidence type="ECO:0000313" key="4">
    <source>
        <dbReference type="EMBL" id="QEW07940.1"/>
    </source>
</evidence>
<protein>
    <submittedName>
        <fullName evidence="4">Diguanylate cyclase</fullName>
    </submittedName>
</protein>
<evidence type="ECO:0000256" key="1">
    <source>
        <dbReference type="ARBA" id="ARBA00001946"/>
    </source>
</evidence>
<keyword evidence="5" id="KW-1185">Reference proteome</keyword>
<evidence type="ECO:0000259" key="3">
    <source>
        <dbReference type="PROSITE" id="PS50887"/>
    </source>
</evidence>
<evidence type="ECO:0000256" key="2">
    <source>
        <dbReference type="SAM" id="Phobius"/>
    </source>
</evidence>
<evidence type="ECO:0000313" key="5">
    <source>
        <dbReference type="Proteomes" id="UP000325606"/>
    </source>
</evidence>
<feature type="domain" description="GGDEF" evidence="3">
    <location>
        <begin position="289"/>
        <end position="423"/>
    </location>
</feature>
<dbReference type="InterPro" id="IPR043128">
    <property type="entry name" value="Rev_trsase/Diguanyl_cyclase"/>
</dbReference>
<organism evidence="4 5">
    <name type="scientific">Nitrincola iocasae</name>
    <dbReference type="NCBI Taxonomy" id="2614693"/>
    <lineage>
        <taxon>Bacteria</taxon>
        <taxon>Pseudomonadati</taxon>
        <taxon>Pseudomonadota</taxon>
        <taxon>Gammaproteobacteria</taxon>
        <taxon>Oceanospirillales</taxon>
        <taxon>Oceanospirillaceae</taxon>
        <taxon>Nitrincola</taxon>
    </lineage>
</organism>
<keyword evidence="2" id="KW-1133">Transmembrane helix</keyword>
<dbReference type="RefSeq" id="WP_151057862.1">
    <property type="nucleotide sequence ID" value="NZ_CP044222.1"/>
</dbReference>
<gene>
    <name evidence="4" type="ORF">F5I99_16400</name>
</gene>
<dbReference type="SMART" id="SM00267">
    <property type="entry name" value="GGDEF"/>
    <property type="match status" value="1"/>
</dbReference>
<dbReference type="AlphaFoldDB" id="A0A5J6LGZ2"/>
<accession>A0A5J6LGZ2</accession>
<dbReference type="PROSITE" id="PS50887">
    <property type="entry name" value="GGDEF"/>
    <property type="match status" value="1"/>
</dbReference>
<dbReference type="PANTHER" id="PTHR46663">
    <property type="entry name" value="DIGUANYLATE CYCLASE DGCT-RELATED"/>
    <property type="match status" value="1"/>
</dbReference>
<proteinExistence type="predicted"/>
<dbReference type="PANTHER" id="PTHR46663:SF2">
    <property type="entry name" value="GGDEF DOMAIN-CONTAINING PROTEIN"/>
    <property type="match status" value="1"/>
</dbReference>
<dbReference type="SUPFAM" id="SSF55073">
    <property type="entry name" value="Nucleotide cyclase"/>
    <property type="match status" value="1"/>
</dbReference>
<dbReference type="Proteomes" id="UP000325606">
    <property type="component" value="Chromosome"/>
</dbReference>
<dbReference type="EMBL" id="CP044222">
    <property type="protein sequence ID" value="QEW07940.1"/>
    <property type="molecule type" value="Genomic_DNA"/>
</dbReference>
<dbReference type="GO" id="GO:0016020">
    <property type="term" value="C:membrane"/>
    <property type="evidence" value="ECO:0007669"/>
    <property type="project" value="InterPro"/>
</dbReference>
<sequence>MNLGVPLASGDLLCNTHPLNRHINVFDRPYFQDALTNRRFSIGTFQHDRAANTTSINFGYPVTDLTTDEVRGVAVAVVSLAWWTHYLETSNLPESSTAFITDSQATLIANYPANPDELGRVVTEINGHSQAEQLMGADGIRRMKYSIPLLHNTDEEFFVLTIGVPTDAVLQRINQRFYILLLLFSLVMLGLYRISTRLLKNGVLAPIEALTDASRKLQRGIFEPNKAHEGVVELVQLKQQFEHMAETRLEAERQIWLQANVDTLTALPNRYMLNYQLSQALERVKHEDQQLSLLMLDLDNFKDINDTLGHDAGDKLLREVAGRLKSVIREPNLLARLGGDEFTVVLTDFRRLTNPIDELCEQILKLLAEPIQVDQHRLFITTSIGVAIYPADGKTVEELLKSADQAMFAAKQEGRNRLKYFDPIMQEAILHKRELISDLRDAIDTELVVYYQPILNCESQRITANHSESLKQKL</sequence>
<reference evidence="4 5" key="1">
    <citation type="submission" date="2019-09" db="EMBL/GenBank/DDBJ databases">
        <title>Nitrincola iocasae sp. nov., a bacterium isolated from the sediment collected at a cold seep field in South China Sea.</title>
        <authorList>
            <person name="Zhang H."/>
            <person name="Wang H."/>
            <person name="Li C."/>
        </authorList>
    </citation>
    <scope>NUCLEOTIDE SEQUENCE [LARGE SCALE GENOMIC DNA]</scope>
    <source>
        <strain evidence="4 5">KXZD1103</strain>
    </source>
</reference>
<comment type="cofactor">
    <cofactor evidence="1">
        <name>Mg(2+)</name>
        <dbReference type="ChEBI" id="CHEBI:18420"/>
    </cofactor>
</comment>
<dbReference type="InterPro" id="IPR029787">
    <property type="entry name" value="Nucleotide_cyclase"/>
</dbReference>
<name>A0A5J6LGZ2_9GAMM</name>